<evidence type="ECO:0000256" key="5">
    <source>
        <dbReference type="ARBA" id="ARBA00022525"/>
    </source>
</evidence>
<keyword evidence="16" id="KW-1185">Reference proteome</keyword>
<dbReference type="Pfam" id="PF01752">
    <property type="entry name" value="Peptidase_M9"/>
    <property type="match status" value="1"/>
</dbReference>
<sequence>MNFKNIIITAGAIVSSAYAGNVVASTEKPNNITSLKQSASFEHRTSHLSKQPNAPRLVSPVQYQRLQSLMTHDDHAHKPLLNLKKINNKPSKAIKSSDRINFSYSSSNVTTSGCSSVSDLNGLTGDELTTALKNGSLYDCLYGLYNNALAGSELFSDANLLTVVTEINTVLANYNANDAGQANELEKLVTYLRAMHWVESGTGRTFQSNYQTALNNAFAAYFGGEHFTTFNGDATRNFMIKYEMLVLLTSSKIDRQPYLLRFTEALLGYANTVARDDNWGVYYQEQSVTLLLTHLFNANVSEEQDFINTITANPAILTNLMNFVSTNGTWLIGHTREYQWSDTVSELGRLLKLGGNIADTVRPAIQTILSTYSYEGAGSSGWINAQNMVKNYDSANCALYGEACSFELESYILSGEYECSSTVKLRYQGTLSNENLTDTCNTLSAGQNKFHQVFGTSPQQPVADDYNDTLEVVLFSSSTQYESYAGQFFGINTDNGGMYLEGDPEVEGNQARFIAFQATWLSDFVIWNLEHEQYHYLDGRYNKWGDFSDSPANSVWWAEGLAEYLSQPNDNASALAQAPNKTYLLSELFQTTYANGDSTRVYTWGYLANRFMMENHRDVIDNELLPTFRAAKYLPVTLPEENNEGCTFDWGWQAKPTAEENNWLWLYDDSPESGFNGTGYWVWTCGQPNTGEQPNPEPEPTPELPEYTPYQDILANWGTSFDEEFNQWLDCIVAGNGVCDSQSVYKVEDIDQNGAVDLRDINAFQNMLRNNPSLGLEYDFNQDQAVDRRDVRPMMNLCDLPRCAIAPVNQ</sequence>
<evidence type="ECO:0000259" key="14">
    <source>
        <dbReference type="Pfam" id="PF08453"/>
    </source>
</evidence>
<keyword evidence="9" id="KW-0378">Hydrolase</keyword>
<keyword evidence="7" id="KW-0479">Metal-binding</keyword>
<dbReference type="Pfam" id="PF08453">
    <property type="entry name" value="Peptidase_M9_N"/>
    <property type="match status" value="1"/>
</dbReference>
<dbReference type="Gene3D" id="3.40.30.160">
    <property type="entry name" value="Collagenase ColT, N-terminal domain"/>
    <property type="match status" value="1"/>
</dbReference>
<evidence type="ECO:0000313" key="16">
    <source>
        <dbReference type="Proteomes" id="UP000626370"/>
    </source>
</evidence>
<keyword evidence="12" id="KW-0865">Zymogen</keyword>
<evidence type="ECO:0000256" key="8">
    <source>
        <dbReference type="ARBA" id="ARBA00022729"/>
    </source>
</evidence>
<keyword evidence="6" id="KW-0645">Protease</keyword>
<name>A0ABQ3IH62_9GAMM</name>
<evidence type="ECO:0000313" key="15">
    <source>
        <dbReference type="EMBL" id="GHE84357.1"/>
    </source>
</evidence>
<dbReference type="InterPro" id="IPR018247">
    <property type="entry name" value="EF_Hand_1_Ca_BS"/>
</dbReference>
<organism evidence="15 16">
    <name type="scientific">Thalassotalea profundi</name>
    <dbReference type="NCBI Taxonomy" id="2036687"/>
    <lineage>
        <taxon>Bacteria</taxon>
        <taxon>Pseudomonadati</taxon>
        <taxon>Pseudomonadota</taxon>
        <taxon>Gammaproteobacteria</taxon>
        <taxon>Alteromonadales</taxon>
        <taxon>Colwelliaceae</taxon>
        <taxon>Thalassotalea</taxon>
    </lineage>
</organism>
<keyword evidence="11" id="KW-0482">Metalloprotease</keyword>
<feature type="chain" id="PRO_5045550655" description="microbial collagenase" evidence="13">
    <location>
        <begin position="20"/>
        <end position="810"/>
    </location>
</feature>
<evidence type="ECO:0000256" key="7">
    <source>
        <dbReference type="ARBA" id="ARBA00022723"/>
    </source>
</evidence>
<evidence type="ECO:0000256" key="11">
    <source>
        <dbReference type="ARBA" id="ARBA00023049"/>
    </source>
</evidence>
<protein>
    <recommendedName>
        <fullName evidence="4">microbial collagenase</fullName>
        <ecNumber evidence="4">3.4.24.3</ecNumber>
    </recommendedName>
</protein>
<comment type="cofactor">
    <cofactor evidence="2">
        <name>Zn(2+)</name>
        <dbReference type="ChEBI" id="CHEBI:29105"/>
    </cofactor>
</comment>
<evidence type="ECO:0000256" key="12">
    <source>
        <dbReference type="ARBA" id="ARBA00023145"/>
    </source>
</evidence>
<evidence type="ECO:0000256" key="1">
    <source>
        <dbReference type="ARBA" id="ARBA00000424"/>
    </source>
</evidence>
<proteinExistence type="predicted"/>
<reference evidence="16" key="1">
    <citation type="journal article" date="2019" name="Int. J. Syst. Evol. Microbiol.">
        <title>The Global Catalogue of Microorganisms (GCM) 10K type strain sequencing project: providing services to taxonomists for standard genome sequencing and annotation.</title>
        <authorList>
            <consortium name="The Broad Institute Genomics Platform"/>
            <consortium name="The Broad Institute Genome Sequencing Center for Infectious Disease"/>
            <person name="Wu L."/>
            <person name="Ma J."/>
        </authorList>
    </citation>
    <scope>NUCLEOTIDE SEQUENCE [LARGE SCALE GENOMIC DNA]</scope>
    <source>
        <strain evidence="16">CGMCC 1.15922</strain>
    </source>
</reference>
<evidence type="ECO:0000256" key="13">
    <source>
        <dbReference type="SAM" id="SignalP"/>
    </source>
</evidence>
<evidence type="ECO:0000256" key="4">
    <source>
        <dbReference type="ARBA" id="ARBA00012653"/>
    </source>
</evidence>
<dbReference type="Gene3D" id="1.10.390.20">
    <property type="match status" value="1"/>
</dbReference>
<dbReference type="EMBL" id="BNAH01000004">
    <property type="protein sequence ID" value="GHE84357.1"/>
    <property type="molecule type" value="Genomic_DNA"/>
</dbReference>
<evidence type="ECO:0000256" key="2">
    <source>
        <dbReference type="ARBA" id="ARBA00001947"/>
    </source>
</evidence>
<comment type="catalytic activity">
    <reaction evidence="1">
        <text>Digestion of native collagen in the triple helical region at Xaa-|-Gly bonds. With synthetic peptides, a preference is shown for Gly at P3 and P1', Pro and Ala at P2 and P2', and hydroxyproline, Ala or Arg at P3'.</text>
        <dbReference type="EC" id="3.4.24.3"/>
    </reaction>
</comment>
<dbReference type="PRINTS" id="PR00931">
    <property type="entry name" value="MICOLLPTASE"/>
</dbReference>
<keyword evidence="5" id="KW-0964">Secreted</keyword>
<evidence type="ECO:0000256" key="3">
    <source>
        <dbReference type="ARBA" id="ARBA00004613"/>
    </source>
</evidence>
<evidence type="ECO:0000256" key="9">
    <source>
        <dbReference type="ARBA" id="ARBA00022801"/>
    </source>
</evidence>
<comment type="caution">
    <text evidence="15">The sequence shown here is derived from an EMBL/GenBank/DDBJ whole genome shotgun (WGS) entry which is preliminary data.</text>
</comment>
<evidence type="ECO:0000256" key="6">
    <source>
        <dbReference type="ARBA" id="ARBA00022670"/>
    </source>
</evidence>
<keyword evidence="8 13" id="KW-0732">Signal</keyword>
<comment type="subcellular location">
    <subcellularLocation>
        <location evidence="3">Secreted</location>
    </subcellularLocation>
</comment>
<feature type="domain" description="Peptidase M9 collagenase N-terminal" evidence="14">
    <location>
        <begin position="116"/>
        <end position="279"/>
    </location>
</feature>
<dbReference type="Proteomes" id="UP000626370">
    <property type="component" value="Unassembled WGS sequence"/>
</dbReference>
<dbReference type="InterPro" id="IPR002169">
    <property type="entry name" value="Peptidase_M9A/M9B"/>
</dbReference>
<dbReference type="InterPro" id="IPR013661">
    <property type="entry name" value="Peptidase_M9_N_dom"/>
</dbReference>
<dbReference type="EC" id="3.4.24.3" evidence="4"/>
<gene>
    <name evidence="15" type="ORF">GCM10011501_11300</name>
</gene>
<evidence type="ECO:0000256" key="10">
    <source>
        <dbReference type="ARBA" id="ARBA00022833"/>
    </source>
</evidence>
<keyword evidence="10" id="KW-0862">Zinc</keyword>
<dbReference type="RefSeq" id="WP_189377211.1">
    <property type="nucleotide sequence ID" value="NZ_BNAH01000004.1"/>
</dbReference>
<accession>A0ABQ3IH62</accession>
<feature type="signal peptide" evidence="13">
    <location>
        <begin position="1"/>
        <end position="19"/>
    </location>
</feature>
<dbReference type="PROSITE" id="PS00018">
    <property type="entry name" value="EF_HAND_1"/>
    <property type="match status" value="1"/>
</dbReference>